<dbReference type="Pfam" id="PF01462">
    <property type="entry name" value="LRRNT"/>
    <property type="match status" value="1"/>
</dbReference>
<dbReference type="Gene3D" id="3.80.10.10">
    <property type="entry name" value="Ribonuclease Inhibitor"/>
    <property type="match status" value="1"/>
</dbReference>
<accession>A0AAN8WYU8</accession>
<dbReference type="InterPro" id="IPR032675">
    <property type="entry name" value="LRR_dom_sf"/>
</dbReference>
<feature type="signal peptide" evidence="3">
    <location>
        <begin position="1"/>
        <end position="27"/>
    </location>
</feature>
<evidence type="ECO:0000259" key="4">
    <source>
        <dbReference type="SMART" id="SM00013"/>
    </source>
</evidence>
<evidence type="ECO:0000313" key="6">
    <source>
        <dbReference type="Proteomes" id="UP001381693"/>
    </source>
</evidence>
<evidence type="ECO:0000313" key="5">
    <source>
        <dbReference type="EMBL" id="KAK7069794.1"/>
    </source>
</evidence>
<dbReference type="InterPro" id="IPR000372">
    <property type="entry name" value="LRRNT"/>
</dbReference>
<comment type="caution">
    <text evidence="5">The sequence shown here is derived from an EMBL/GenBank/DDBJ whole genome shotgun (WGS) entry which is preliminary data.</text>
</comment>
<feature type="domain" description="LRRNT" evidence="4">
    <location>
        <begin position="60"/>
        <end position="92"/>
    </location>
</feature>
<evidence type="ECO:0000256" key="3">
    <source>
        <dbReference type="SAM" id="SignalP"/>
    </source>
</evidence>
<dbReference type="EMBL" id="JAXCGZ010015833">
    <property type="protein sequence ID" value="KAK7069794.1"/>
    <property type="molecule type" value="Genomic_DNA"/>
</dbReference>
<feature type="chain" id="PRO_5042907885" description="LRRNT domain-containing protein" evidence="3">
    <location>
        <begin position="28"/>
        <end position="92"/>
    </location>
</feature>
<evidence type="ECO:0000256" key="2">
    <source>
        <dbReference type="ARBA" id="ARBA00022729"/>
    </source>
</evidence>
<feature type="non-terminal residue" evidence="5">
    <location>
        <position position="92"/>
    </location>
</feature>
<gene>
    <name evidence="5" type="ORF">SK128_015139</name>
</gene>
<keyword evidence="6" id="KW-1185">Reference proteome</keyword>
<keyword evidence="1" id="KW-0433">Leucine-rich repeat</keyword>
<protein>
    <recommendedName>
        <fullName evidence="4">LRRNT domain-containing protein</fullName>
    </recommendedName>
</protein>
<evidence type="ECO:0000256" key="1">
    <source>
        <dbReference type="ARBA" id="ARBA00022614"/>
    </source>
</evidence>
<proteinExistence type="predicted"/>
<dbReference type="SMART" id="SM00013">
    <property type="entry name" value="LRRNT"/>
    <property type="match status" value="1"/>
</dbReference>
<dbReference type="Proteomes" id="UP001381693">
    <property type="component" value="Unassembled WGS sequence"/>
</dbReference>
<reference evidence="5 6" key="1">
    <citation type="submission" date="2023-11" db="EMBL/GenBank/DDBJ databases">
        <title>Halocaridina rubra genome assembly.</title>
        <authorList>
            <person name="Smith C."/>
        </authorList>
    </citation>
    <scope>NUCLEOTIDE SEQUENCE [LARGE SCALE GENOMIC DNA]</scope>
    <source>
        <strain evidence="5">EP-1</strain>
        <tissue evidence="5">Whole</tissue>
    </source>
</reference>
<organism evidence="5 6">
    <name type="scientific">Halocaridina rubra</name>
    <name type="common">Hawaiian red shrimp</name>
    <dbReference type="NCBI Taxonomy" id="373956"/>
    <lineage>
        <taxon>Eukaryota</taxon>
        <taxon>Metazoa</taxon>
        <taxon>Ecdysozoa</taxon>
        <taxon>Arthropoda</taxon>
        <taxon>Crustacea</taxon>
        <taxon>Multicrustacea</taxon>
        <taxon>Malacostraca</taxon>
        <taxon>Eumalacostraca</taxon>
        <taxon>Eucarida</taxon>
        <taxon>Decapoda</taxon>
        <taxon>Pleocyemata</taxon>
        <taxon>Caridea</taxon>
        <taxon>Atyoidea</taxon>
        <taxon>Atyidae</taxon>
        <taxon>Halocaridina</taxon>
    </lineage>
</organism>
<keyword evidence="2 3" id="KW-0732">Signal</keyword>
<dbReference type="AlphaFoldDB" id="A0AAN8WYU8"/>
<name>A0AAN8WYU8_HALRR</name>
<sequence>MVYMGVRAFVGVWAWLSLVGVIPNTLSTQVESTGVLTLQQQQQNQQVQQVVGVSRNGVASCPARCACFGTTVDCAKRGLTRLPRGIPSDTQR</sequence>